<dbReference type="RefSeq" id="WP_109792434.1">
    <property type="nucleotide sequence ID" value="NZ_PHIG01000059.1"/>
</dbReference>
<accession>A0A2M9FW56</accession>
<protein>
    <submittedName>
        <fullName evidence="1">Uncharacterized protein</fullName>
    </submittedName>
</protein>
<dbReference type="EMBL" id="PHIG01000059">
    <property type="protein sequence ID" value="PJK27692.1"/>
    <property type="molecule type" value="Genomic_DNA"/>
</dbReference>
<dbReference type="OrthoDB" id="7365403at2"/>
<dbReference type="AlphaFoldDB" id="A0A2M9FW56"/>
<gene>
    <name evidence="1" type="ORF">CVT23_20995</name>
</gene>
<reference evidence="1 2" key="1">
    <citation type="submission" date="2017-11" db="EMBL/GenBank/DDBJ databases">
        <title>Draft genome sequence of Rhizobiales bacterium SY3-13.</title>
        <authorList>
            <person name="Sun C."/>
        </authorList>
    </citation>
    <scope>NUCLEOTIDE SEQUENCE [LARGE SCALE GENOMIC DNA]</scope>
    <source>
        <strain evidence="1 2">SY3-13</strain>
    </source>
</reference>
<proteinExistence type="predicted"/>
<keyword evidence="2" id="KW-1185">Reference proteome</keyword>
<evidence type="ECO:0000313" key="1">
    <source>
        <dbReference type="EMBL" id="PJK27692.1"/>
    </source>
</evidence>
<dbReference type="Proteomes" id="UP000229498">
    <property type="component" value="Unassembled WGS sequence"/>
</dbReference>
<sequence>MHRDYSKIRIKYFEGRIYNARVRELVDSGQYNDTGFADAWAEGRFVEVRATSLVEAMRLLQRDYPEDAGFKVTDLIEIPDPYAP</sequence>
<comment type="caution">
    <text evidence="1">The sequence shown here is derived from an EMBL/GenBank/DDBJ whole genome shotgun (WGS) entry which is preliminary data.</text>
</comment>
<name>A0A2M9FW56_9PROT</name>
<organism evidence="1 2">
    <name type="scientific">Minwuia thermotolerans</name>
    <dbReference type="NCBI Taxonomy" id="2056226"/>
    <lineage>
        <taxon>Bacteria</taxon>
        <taxon>Pseudomonadati</taxon>
        <taxon>Pseudomonadota</taxon>
        <taxon>Alphaproteobacteria</taxon>
        <taxon>Minwuiales</taxon>
        <taxon>Minwuiaceae</taxon>
        <taxon>Minwuia</taxon>
    </lineage>
</organism>
<evidence type="ECO:0000313" key="2">
    <source>
        <dbReference type="Proteomes" id="UP000229498"/>
    </source>
</evidence>